<dbReference type="EMBL" id="MK072390">
    <property type="protein sequence ID" value="AYV83565.1"/>
    <property type="molecule type" value="Genomic_DNA"/>
</dbReference>
<reference evidence="4" key="1">
    <citation type="submission" date="2018-10" db="EMBL/GenBank/DDBJ databases">
        <title>Hidden diversity of soil giant viruses.</title>
        <authorList>
            <person name="Schulz F."/>
            <person name="Alteio L."/>
            <person name="Goudeau D."/>
            <person name="Ryan E.M."/>
            <person name="Malmstrom R.R."/>
            <person name="Blanchard J."/>
            <person name="Woyke T."/>
        </authorList>
    </citation>
    <scope>NUCLEOTIDE SEQUENCE</scope>
    <source>
        <strain evidence="4">HYV1</strain>
    </source>
</reference>
<dbReference type="GO" id="GO:0003729">
    <property type="term" value="F:mRNA binding"/>
    <property type="evidence" value="ECO:0007669"/>
    <property type="project" value="TreeGrafter"/>
</dbReference>
<dbReference type="InterPro" id="IPR016024">
    <property type="entry name" value="ARM-type_fold"/>
</dbReference>
<dbReference type="PANTHER" id="PTHR23253">
    <property type="entry name" value="EUKARYOTIC TRANSLATION INITIATION FACTOR 4 GAMMA"/>
    <property type="match status" value="1"/>
</dbReference>
<keyword evidence="2" id="KW-0648">Protein biosynthesis</keyword>
<organism evidence="4">
    <name type="scientific">Hyperionvirus sp</name>
    <dbReference type="NCBI Taxonomy" id="2487770"/>
    <lineage>
        <taxon>Viruses</taxon>
        <taxon>Varidnaviria</taxon>
        <taxon>Bamfordvirae</taxon>
        <taxon>Nucleocytoviricota</taxon>
        <taxon>Megaviricetes</taxon>
        <taxon>Imitervirales</taxon>
        <taxon>Mimiviridae</taxon>
        <taxon>Klosneuvirinae</taxon>
    </lineage>
</organism>
<dbReference type="Pfam" id="PF02854">
    <property type="entry name" value="MIF4G"/>
    <property type="match status" value="1"/>
</dbReference>
<accession>A0A3G5A8K1</accession>
<evidence type="ECO:0000256" key="2">
    <source>
        <dbReference type="ARBA" id="ARBA00022917"/>
    </source>
</evidence>
<dbReference type="Gene3D" id="1.25.40.180">
    <property type="match status" value="1"/>
</dbReference>
<dbReference type="SUPFAM" id="SSF48371">
    <property type="entry name" value="ARM repeat"/>
    <property type="match status" value="1"/>
</dbReference>
<evidence type="ECO:0000313" key="4">
    <source>
        <dbReference type="EMBL" id="AYV83565.1"/>
    </source>
</evidence>
<keyword evidence="1 4" id="KW-0396">Initiation factor</keyword>
<evidence type="ECO:0000256" key="1">
    <source>
        <dbReference type="ARBA" id="ARBA00022540"/>
    </source>
</evidence>
<proteinExistence type="predicted"/>
<sequence length="292" mass="33767">MDSNKDQQIGDSVYLMDTFLKYKNFAINKKPHPNFEKYYNDHSQNKIRKLIGLDILDKQDIRVKLNYVITRKNISNEDEMLFNNMRYNLNKVNNKMLAEGNGNVNEGSLGVTIGALTSLVYSKVEHFQKLADMIVDKAINEHKFCSIYATLCFELAPYYIEINQNKKIYFRHILLNTCQTTFEIFLTNCEKIEKDKLAGLMNLLGELYNKKLLTAVIIKGCFDRLSETIEKANNSADGISALVITSYRSMLKDNNSTCKYFLDRMNAFVDNAKLHIRSKFAIQNVLDKILEM</sequence>
<evidence type="ECO:0000259" key="3">
    <source>
        <dbReference type="SMART" id="SM00543"/>
    </source>
</evidence>
<name>A0A3G5A8K1_9VIRU</name>
<dbReference type="SMART" id="SM00543">
    <property type="entry name" value="MIF4G"/>
    <property type="match status" value="1"/>
</dbReference>
<feature type="domain" description="MIF4G" evidence="3">
    <location>
        <begin position="97"/>
        <end position="291"/>
    </location>
</feature>
<dbReference type="PANTHER" id="PTHR23253:SF9">
    <property type="entry name" value="EUKARYOTIC TRANSLATION INITIATION FACTOR 4 GAMMA 2"/>
    <property type="match status" value="1"/>
</dbReference>
<protein>
    <submittedName>
        <fullName evidence="4">Eukaryotic translation initiation factor 4G</fullName>
    </submittedName>
</protein>
<dbReference type="InterPro" id="IPR003890">
    <property type="entry name" value="MIF4G-like_typ-3"/>
</dbReference>
<gene>
    <name evidence="4" type="ORF">Hyperionvirus8_49</name>
</gene>